<keyword evidence="7" id="KW-0998">Cell outer membrane</keyword>
<comment type="similarity">
    <text evidence="2">Belongs to the OmpP1/FadL family.</text>
</comment>
<dbReference type="Gene3D" id="2.40.160.60">
    <property type="entry name" value="Outer membrane protein transport protein (OMPP1/FadL/TodX)"/>
    <property type="match status" value="1"/>
</dbReference>
<keyword evidence="3" id="KW-1134">Transmembrane beta strand</keyword>
<evidence type="ECO:0000256" key="6">
    <source>
        <dbReference type="ARBA" id="ARBA00023136"/>
    </source>
</evidence>
<dbReference type="Proteomes" id="UP000718593">
    <property type="component" value="Unassembled WGS sequence"/>
</dbReference>
<gene>
    <name evidence="9" type="ORF">HXL68_06760</name>
</gene>
<feature type="signal peptide" evidence="8">
    <location>
        <begin position="1"/>
        <end position="25"/>
    </location>
</feature>
<dbReference type="SUPFAM" id="SSF56935">
    <property type="entry name" value="Porins"/>
    <property type="match status" value="1"/>
</dbReference>
<comment type="caution">
    <text evidence="9">The sequence shown here is derived from an EMBL/GenBank/DDBJ whole genome shotgun (WGS) entry which is preliminary data.</text>
</comment>
<keyword evidence="5 8" id="KW-0732">Signal</keyword>
<evidence type="ECO:0000256" key="7">
    <source>
        <dbReference type="ARBA" id="ARBA00023237"/>
    </source>
</evidence>
<evidence type="ECO:0000313" key="10">
    <source>
        <dbReference type="Proteomes" id="UP000718593"/>
    </source>
</evidence>
<feature type="chain" id="PRO_5037230606" evidence="8">
    <location>
        <begin position="26"/>
        <end position="425"/>
    </location>
</feature>
<dbReference type="PANTHER" id="PTHR35093">
    <property type="entry name" value="OUTER MEMBRANE PROTEIN NMB0088-RELATED"/>
    <property type="match status" value="1"/>
</dbReference>
<organism evidence="9 10">
    <name type="scientific">Dechloromonas agitata</name>
    <dbReference type="NCBI Taxonomy" id="73030"/>
    <lineage>
        <taxon>Bacteria</taxon>
        <taxon>Pseudomonadati</taxon>
        <taxon>Pseudomonadota</taxon>
        <taxon>Betaproteobacteria</taxon>
        <taxon>Rhodocyclales</taxon>
        <taxon>Azonexaceae</taxon>
        <taxon>Dechloromonas</taxon>
    </lineage>
</organism>
<dbReference type="GO" id="GO:0009279">
    <property type="term" value="C:cell outer membrane"/>
    <property type="evidence" value="ECO:0007669"/>
    <property type="project" value="UniProtKB-SubCell"/>
</dbReference>
<evidence type="ECO:0000256" key="4">
    <source>
        <dbReference type="ARBA" id="ARBA00022692"/>
    </source>
</evidence>
<evidence type="ECO:0000313" key="9">
    <source>
        <dbReference type="EMBL" id="MBF1164723.1"/>
    </source>
</evidence>
<name>A0A930BRD5_9RHOO</name>
<evidence type="ECO:0000256" key="2">
    <source>
        <dbReference type="ARBA" id="ARBA00008163"/>
    </source>
</evidence>
<dbReference type="EMBL" id="JABZMI010000103">
    <property type="protein sequence ID" value="MBF1164723.1"/>
    <property type="molecule type" value="Genomic_DNA"/>
</dbReference>
<proteinExistence type="inferred from homology"/>
<dbReference type="GO" id="GO:0015483">
    <property type="term" value="F:long-chain fatty acid transporting porin activity"/>
    <property type="evidence" value="ECO:0007669"/>
    <property type="project" value="TreeGrafter"/>
</dbReference>
<accession>A0A930BRD5</accession>
<keyword evidence="4" id="KW-0812">Transmembrane</keyword>
<reference evidence="9" key="1">
    <citation type="submission" date="2020-04" db="EMBL/GenBank/DDBJ databases">
        <title>Deep metagenomics examines the oral microbiome during advanced dental caries in children, revealing novel taxa and co-occurrences with host molecules.</title>
        <authorList>
            <person name="Baker J.L."/>
            <person name="Morton J.T."/>
            <person name="Dinis M."/>
            <person name="Alvarez R."/>
            <person name="Tran N.C."/>
            <person name="Knight R."/>
            <person name="Edlund A."/>
        </authorList>
    </citation>
    <scope>NUCLEOTIDE SEQUENCE</scope>
    <source>
        <strain evidence="9">JCVI_32_bin.24</strain>
    </source>
</reference>
<keyword evidence="6" id="KW-0472">Membrane</keyword>
<dbReference type="Pfam" id="PF03349">
    <property type="entry name" value="Toluene_X"/>
    <property type="match status" value="1"/>
</dbReference>
<dbReference type="InterPro" id="IPR005017">
    <property type="entry name" value="OMPP1/FadL/TodX"/>
</dbReference>
<evidence type="ECO:0000256" key="3">
    <source>
        <dbReference type="ARBA" id="ARBA00022452"/>
    </source>
</evidence>
<dbReference type="PANTHER" id="PTHR35093:SF8">
    <property type="entry name" value="OUTER MEMBRANE PROTEIN NMB0088-RELATED"/>
    <property type="match status" value="1"/>
</dbReference>
<evidence type="ECO:0000256" key="5">
    <source>
        <dbReference type="ARBA" id="ARBA00022729"/>
    </source>
</evidence>
<protein>
    <submittedName>
        <fullName evidence="9">Outer membrane protein transport protein</fullName>
    </submittedName>
</protein>
<evidence type="ECO:0000256" key="1">
    <source>
        <dbReference type="ARBA" id="ARBA00004571"/>
    </source>
</evidence>
<comment type="subcellular location">
    <subcellularLocation>
        <location evidence="1">Cell outer membrane</location>
        <topology evidence="1">Multi-pass membrane protein</topology>
    </subcellularLocation>
</comment>
<dbReference type="AlphaFoldDB" id="A0A930BRD5"/>
<evidence type="ECO:0000256" key="8">
    <source>
        <dbReference type="SAM" id="SignalP"/>
    </source>
</evidence>
<sequence>MMHKKITLRLIPALLAVTFSGGAFAAAFQLTGQSASGVGIANAGAAAAAEDTSTLYYNPAGMTYLSEGHNISFATTLLDRSTNYTDQGTSGLLNSAFGKPVGGNGGGLNAVPALYYSYALAPQWRLGLAVNPTFADETEYDKNFAGRYSGLKTKIRIVNINPSVAYKVNDALSLAFGINFAKADVEFNQAVPNLAGPTLPDGSGTLKGDGTGWGYNLGLMYQPTKETRVGLSYRSKIEFDLEGEKTQTGQATRSITTDLTTPDTASLAVHHQLNPKWAILADYTWTGWSKLQKLEPVYSDGSRAVAPLRYNFKDTYRVGLGTTYQLNDQWMLRLGVAFDKGAVPDDASRTMTVPDQDRTWLALGAKWKITPKASLDVGYAHIFVKEARTARNVYSSAAETTVVQTVRGKFETSVDYLSLQLNYSF</sequence>